<feature type="modified residue" description="4-aspartylphosphate" evidence="1">
    <location>
        <position position="55"/>
    </location>
</feature>
<protein>
    <submittedName>
        <fullName evidence="3">Protein-glutamate methylesterase/protein-glutamine glutaminase</fullName>
        <ecNumber evidence="3">3.5.1.44</ecNumber>
    </submittedName>
</protein>
<keyword evidence="1" id="KW-0597">Phosphoprotein</keyword>
<reference evidence="3 4" key="1">
    <citation type="submission" date="2024-09" db="EMBL/GenBank/DDBJ databases">
        <title>Draft genome sequence of Candidatus Magnetaquicoccaceae bacterium FCR-1.</title>
        <authorList>
            <person name="Shimoshige H."/>
            <person name="Shimamura S."/>
            <person name="Taoka A."/>
            <person name="Kobayashi H."/>
            <person name="Maekawa T."/>
        </authorList>
    </citation>
    <scope>NUCLEOTIDE SEQUENCE [LARGE SCALE GENOMIC DNA]</scope>
    <source>
        <strain evidence="3 4">FCR-1</strain>
    </source>
</reference>
<organism evidence="3 4">
    <name type="scientific">Candidatus Magnetaquiglobus chichijimensis</name>
    <dbReference type="NCBI Taxonomy" id="3141448"/>
    <lineage>
        <taxon>Bacteria</taxon>
        <taxon>Pseudomonadati</taxon>
        <taxon>Pseudomonadota</taxon>
        <taxon>Magnetococcia</taxon>
        <taxon>Magnetococcales</taxon>
        <taxon>Candidatus Magnetaquicoccaceae</taxon>
        <taxon>Candidatus Magnetaquiglobus</taxon>
    </lineage>
</organism>
<dbReference type="Pfam" id="PF13426">
    <property type="entry name" value="PAS_9"/>
    <property type="match status" value="1"/>
</dbReference>
<gene>
    <name evidence="3" type="primary">cheB_8</name>
    <name evidence="3" type="ORF">SIID45300_02177</name>
</gene>
<dbReference type="RefSeq" id="WP_420905531.1">
    <property type="nucleotide sequence ID" value="NZ_BAAFGK010000004.1"/>
</dbReference>
<comment type="caution">
    <text evidence="3">The sequence shown here is derived from an EMBL/GenBank/DDBJ whole genome shotgun (WGS) entry which is preliminary data.</text>
</comment>
<dbReference type="PANTHER" id="PTHR43228:SF1">
    <property type="entry name" value="TWO-COMPONENT RESPONSE REGULATOR ARR22"/>
    <property type="match status" value="1"/>
</dbReference>
<sequence>MPGILIVDDNREEVRQPLKRQLGRVFGEERILEAANGRMAVEMVARHRPEVIILDVMMPLMDGIEACRVIRSLPENNGTYIIMLTGREGGLPEGLEVGADVYLRKPCSFEELLAIVQKGMAAVAEYQANLEKQQVLENQVGNLNESRWAFQDIITSLSVGLILCAPTPLGRIRYMNPAAVRLIGRPAQELRDLPVGQLFSESDMGPLLEDLLANTKAREIPKTMRTGSGKGVPVLLSGRVICDSRGQEKWIMLEVRTLD</sequence>
<dbReference type="PANTHER" id="PTHR43228">
    <property type="entry name" value="TWO-COMPONENT RESPONSE REGULATOR"/>
    <property type="match status" value="1"/>
</dbReference>
<keyword evidence="4" id="KW-1185">Reference proteome</keyword>
<dbReference type="EC" id="3.5.1.44" evidence="3"/>
<dbReference type="PROSITE" id="PS50110">
    <property type="entry name" value="RESPONSE_REGULATORY"/>
    <property type="match status" value="1"/>
</dbReference>
<dbReference type="SUPFAM" id="SSF55785">
    <property type="entry name" value="PYP-like sensor domain (PAS domain)"/>
    <property type="match status" value="1"/>
</dbReference>
<dbReference type="InterPro" id="IPR011006">
    <property type="entry name" value="CheY-like_superfamily"/>
</dbReference>
<dbReference type="SMART" id="SM00448">
    <property type="entry name" value="REC"/>
    <property type="match status" value="1"/>
</dbReference>
<feature type="domain" description="Response regulatory" evidence="2">
    <location>
        <begin position="4"/>
        <end position="120"/>
    </location>
</feature>
<dbReference type="Proteomes" id="UP001628193">
    <property type="component" value="Unassembled WGS sequence"/>
</dbReference>
<evidence type="ECO:0000256" key="1">
    <source>
        <dbReference type="PROSITE-ProRule" id="PRU00169"/>
    </source>
</evidence>
<dbReference type="Gene3D" id="3.40.50.2300">
    <property type="match status" value="1"/>
</dbReference>
<dbReference type="InterPro" id="IPR000014">
    <property type="entry name" value="PAS"/>
</dbReference>
<accession>A0ABQ0CAC6</accession>
<dbReference type="CDD" id="cd17574">
    <property type="entry name" value="REC_OmpR"/>
    <property type="match status" value="1"/>
</dbReference>
<dbReference type="InterPro" id="IPR001789">
    <property type="entry name" value="Sig_transdc_resp-reg_receiver"/>
</dbReference>
<evidence type="ECO:0000259" key="2">
    <source>
        <dbReference type="PROSITE" id="PS50110"/>
    </source>
</evidence>
<dbReference type="InterPro" id="IPR052048">
    <property type="entry name" value="ST_Response_Regulator"/>
</dbReference>
<dbReference type="SUPFAM" id="SSF52172">
    <property type="entry name" value="CheY-like"/>
    <property type="match status" value="1"/>
</dbReference>
<dbReference type="Gene3D" id="3.30.450.20">
    <property type="entry name" value="PAS domain"/>
    <property type="match status" value="1"/>
</dbReference>
<dbReference type="InterPro" id="IPR035965">
    <property type="entry name" value="PAS-like_dom_sf"/>
</dbReference>
<dbReference type="GO" id="GO:0050568">
    <property type="term" value="F:protein-glutamine glutaminase activity"/>
    <property type="evidence" value="ECO:0007669"/>
    <property type="project" value="UniProtKB-EC"/>
</dbReference>
<evidence type="ECO:0000313" key="4">
    <source>
        <dbReference type="Proteomes" id="UP001628193"/>
    </source>
</evidence>
<dbReference type="CDD" id="cd00130">
    <property type="entry name" value="PAS"/>
    <property type="match status" value="1"/>
</dbReference>
<keyword evidence="3" id="KW-0378">Hydrolase</keyword>
<evidence type="ECO:0000313" key="3">
    <source>
        <dbReference type="EMBL" id="GAB0057843.1"/>
    </source>
</evidence>
<proteinExistence type="predicted"/>
<dbReference type="Pfam" id="PF00072">
    <property type="entry name" value="Response_reg"/>
    <property type="match status" value="1"/>
</dbReference>
<dbReference type="SMART" id="SM00091">
    <property type="entry name" value="PAS"/>
    <property type="match status" value="1"/>
</dbReference>
<name>A0ABQ0CAC6_9PROT</name>
<dbReference type="EMBL" id="BAAFGK010000004">
    <property type="protein sequence ID" value="GAB0057843.1"/>
    <property type="molecule type" value="Genomic_DNA"/>
</dbReference>